<keyword evidence="2" id="KW-1185">Reference proteome</keyword>
<proteinExistence type="predicted"/>
<dbReference type="OrthoDB" id="6621432at2759"/>
<sequence length="71" mass="7662">MATSRIGSKIENLIDSNPIDLIENEENSTTLLSYSGGVSHPDLLLMHPTLSDRVQHKLIDSPGGAGHKILL</sequence>
<name>A0A8X6HQS5_TRICU</name>
<evidence type="ECO:0000313" key="2">
    <source>
        <dbReference type="Proteomes" id="UP000887116"/>
    </source>
</evidence>
<accession>A0A8X6HQS5</accession>
<comment type="caution">
    <text evidence="1">The sequence shown here is derived from an EMBL/GenBank/DDBJ whole genome shotgun (WGS) entry which is preliminary data.</text>
</comment>
<dbReference type="AlphaFoldDB" id="A0A8X6HQS5"/>
<evidence type="ECO:0000313" key="1">
    <source>
        <dbReference type="EMBL" id="GFR28289.1"/>
    </source>
</evidence>
<protein>
    <submittedName>
        <fullName evidence="1">Uncharacterized protein</fullName>
    </submittedName>
</protein>
<dbReference type="EMBL" id="BMAO01019095">
    <property type="protein sequence ID" value="GFR28289.1"/>
    <property type="molecule type" value="Genomic_DNA"/>
</dbReference>
<gene>
    <name evidence="1" type="ORF">TNCT_376841</name>
</gene>
<dbReference type="Proteomes" id="UP000887116">
    <property type="component" value="Unassembled WGS sequence"/>
</dbReference>
<organism evidence="1 2">
    <name type="scientific">Trichonephila clavata</name>
    <name type="common">Joro spider</name>
    <name type="synonym">Nephila clavata</name>
    <dbReference type="NCBI Taxonomy" id="2740835"/>
    <lineage>
        <taxon>Eukaryota</taxon>
        <taxon>Metazoa</taxon>
        <taxon>Ecdysozoa</taxon>
        <taxon>Arthropoda</taxon>
        <taxon>Chelicerata</taxon>
        <taxon>Arachnida</taxon>
        <taxon>Araneae</taxon>
        <taxon>Araneomorphae</taxon>
        <taxon>Entelegynae</taxon>
        <taxon>Araneoidea</taxon>
        <taxon>Nephilidae</taxon>
        <taxon>Trichonephila</taxon>
    </lineage>
</organism>
<reference evidence="1" key="1">
    <citation type="submission" date="2020-07" db="EMBL/GenBank/DDBJ databases">
        <title>Multicomponent nature underlies the extraordinary mechanical properties of spider dragline silk.</title>
        <authorList>
            <person name="Kono N."/>
            <person name="Nakamura H."/>
            <person name="Mori M."/>
            <person name="Yoshida Y."/>
            <person name="Ohtoshi R."/>
            <person name="Malay A.D."/>
            <person name="Moran D.A.P."/>
            <person name="Tomita M."/>
            <person name="Numata K."/>
            <person name="Arakawa K."/>
        </authorList>
    </citation>
    <scope>NUCLEOTIDE SEQUENCE</scope>
</reference>